<dbReference type="Gene3D" id="2.60.40.10">
    <property type="entry name" value="Immunoglobulins"/>
    <property type="match status" value="1"/>
</dbReference>
<accession>A0A376E165</accession>
<dbReference type="AlphaFoldDB" id="A0A376E165"/>
<protein>
    <recommendedName>
        <fullName evidence="4">Fibronectin type-III domain-containing protein</fullName>
    </recommendedName>
</protein>
<feature type="region of interest" description="Disordered" evidence="1">
    <location>
        <begin position="1"/>
        <end position="20"/>
    </location>
</feature>
<dbReference type="InterPro" id="IPR013783">
    <property type="entry name" value="Ig-like_fold"/>
</dbReference>
<evidence type="ECO:0000313" key="3">
    <source>
        <dbReference type="Proteomes" id="UP000255224"/>
    </source>
</evidence>
<organism evidence="2 3">
    <name type="scientific">Chryseobacterium carnipullorum</name>
    <dbReference type="NCBI Taxonomy" id="1124835"/>
    <lineage>
        <taxon>Bacteria</taxon>
        <taxon>Pseudomonadati</taxon>
        <taxon>Bacteroidota</taxon>
        <taxon>Flavobacteriia</taxon>
        <taxon>Flavobacteriales</taxon>
        <taxon>Weeksellaceae</taxon>
        <taxon>Chryseobacterium group</taxon>
        <taxon>Chryseobacterium</taxon>
    </lineage>
</organism>
<evidence type="ECO:0000256" key="1">
    <source>
        <dbReference type="SAM" id="MobiDB-lite"/>
    </source>
</evidence>
<dbReference type="RefSeq" id="WP_317048611.1">
    <property type="nucleotide sequence ID" value="NZ_UFVQ01000003.1"/>
</dbReference>
<dbReference type="EMBL" id="UFVQ01000003">
    <property type="protein sequence ID" value="STC99767.1"/>
    <property type="molecule type" value="Genomic_DNA"/>
</dbReference>
<dbReference type="SUPFAM" id="SSF49265">
    <property type="entry name" value="Fibronectin type III"/>
    <property type="match status" value="1"/>
</dbReference>
<evidence type="ECO:0000313" key="2">
    <source>
        <dbReference type="EMBL" id="STC99767.1"/>
    </source>
</evidence>
<dbReference type="Proteomes" id="UP000255224">
    <property type="component" value="Unassembled WGS sequence"/>
</dbReference>
<reference evidence="2 3" key="1">
    <citation type="submission" date="2018-06" db="EMBL/GenBank/DDBJ databases">
        <authorList>
            <consortium name="Pathogen Informatics"/>
            <person name="Doyle S."/>
        </authorList>
    </citation>
    <scope>NUCLEOTIDE SEQUENCE [LARGE SCALE GENOMIC DNA]</scope>
    <source>
        <strain evidence="2 3">NCTC13533</strain>
    </source>
</reference>
<feature type="compositionally biased region" description="Polar residues" evidence="1">
    <location>
        <begin position="1"/>
        <end position="13"/>
    </location>
</feature>
<proteinExistence type="predicted"/>
<gene>
    <name evidence="2" type="ORF">NCTC13533_02827</name>
</gene>
<evidence type="ECO:0008006" key="4">
    <source>
        <dbReference type="Google" id="ProtNLM"/>
    </source>
</evidence>
<sequence length="80" mass="8911">MKVKELTNSTSLQWEKPKSGMPAGYFVLARETDSPVWQKKIFTKERSIKIPLSKDNYIFAVQAVDKSGNLSVAVIPGIAK</sequence>
<dbReference type="InterPro" id="IPR036116">
    <property type="entry name" value="FN3_sf"/>
</dbReference>
<name>A0A376E165_CHRCU</name>